<dbReference type="SUPFAM" id="SSF48726">
    <property type="entry name" value="Immunoglobulin"/>
    <property type="match status" value="1"/>
</dbReference>
<proteinExistence type="predicted"/>
<comment type="caution">
    <text evidence="3">The sequence shown here is derived from an EMBL/GenBank/DDBJ whole genome shotgun (WGS) entry which is preliminary data.</text>
</comment>
<dbReference type="EMBL" id="BPLR01000029">
    <property type="protein sequence ID" value="GIY91615.1"/>
    <property type="molecule type" value="Genomic_DNA"/>
</dbReference>
<evidence type="ECO:0000256" key="1">
    <source>
        <dbReference type="SAM" id="MobiDB-lite"/>
    </source>
</evidence>
<dbReference type="Proteomes" id="UP001054945">
    <property type="component" value="Unassembled WGS sequence"/>
</dbReference>
<dbReference type="InterPro" id="IPR007110">
    <property type="entry name" value="Ig-like_dom"/>
</dbReference>
<evidence type="ECO:0000313" key="3">
    <source>
        <dbReference type="EMBL" id="GIY91615.1"/>
    </source>
</evidence>
<feature type="domain" description="Ig-like" evidence="2">
    <location>
        <begin position="201"/>
        <end position="299"/>
    </location>
</feature>
<dbReference type="AlphaFoldDB" id="A0AAV4X958"/>
<feature type="compositionally biased region" description="Basic and acidic residues" evidence="1">
    <location>
        <begin position="351"/>
        <end position="383"/>
    </location>
</feature>
<keyword evidence="4" id="KW-1185">Reference proteome</keyword>
<feature type="region of interest" description="Disordered" evidence="1">
    <location>
        <begin position="347"/>
        <end position="383"/>
    </location>
</feature>
<name>A0AAV4X958_CAEEX</name>
<accession>A0AAV4X958</accession>
<protein>
    <submittedName>
        <fullName evidence="3">Ig-like domain-containing protein</fullName>
    </submittedName>
</protein>
<dbReference type="InterPro" id="IPR036179">
    <property type="entry name" value="Ig-like_dom_sf"/>
</dbReference>
<organism evidence="3 4">
    <name type="scientific">Caerostris extrusa</name>
    <name type="common">Bark spider</name>
    <name type="synonym">Caerostris bankana</name>
    <dbReference type="NCBI Taxonomy" id="172846"/>
    <lineage>
        <taxon>Eukaryota</taxon>
        <taxon>Metazoa</taxon>
        <taxon>Ecdysozoa</taxon>
        <taxon>Arthropoda</taxon>
        <taxon>Chelicerata</taxon>
        <taxon>Arachnida</taxon>
        <taxon>Araneae</taxon>
        <taxon>Araneomorphae</taxon>
        <taxon>Entelegynae</taxon>
        <taxon>Araneoidea</taxon>
        <taxon>Araneidae</taxon>
        <taxon>Caerostris</taxon>
    </lineage>
</organism>
<sequence>MLADKDTFIRNSAGNPELVFTFKEGDFRLVEVVKVGLPCHLWGWGRPEKTNLHQEGGSCEGPRTETKKCAENPCPKGAPQQLIDAAKKQIRSDTESYQSYTMMSANGNALKDTNYRIGNKYPLLASHARERRRFDLKLSRKDKKTLIQYDFRKAKAVWHHNEETFHPEKERTSVQDSLNLHIWRTLSKDNGVWACEVMLDPRTSLYTAVYTVAVENDIPDIEVKSGDSFSMPCNNVALTKFFHNTLVTEWYHNTSLYEKYEDSKPTEVPELTIKTSSPDDSGIWLCKVVEFNKKKKKIREWATNVVRALEFTITCERRERGRRQIWREERFGIKKFLRAKRKLQKLRKRNVQKEIPQRESQEKSPKSPEPSKKKEPPKKTRTC</sequence>
<gene>
    <name evidence="3" type="primary">AVEN_127295_1</name>
    <name evidence="3" type="ORF">CEXT_605001</name>
</gene>
<evidence type="ECO:0000259" key="2">
    <source>
        <dbReference type="PROSITE" id="PS50835"/>
    </source>
</evidence>
<dbReference type="PROSITE" id="PS50835">
    <property type="entry name" value="IG_LIKE"/>
    <property type="match status" value="1"/>
</dbReference>
<reference evidence="3 4" key="1">
    <citation type="submission" date="2021-06" db="EMBL/GenBank/DDBJ databases">
        <title>Caerostris extrusa draft genome.</title>
        <authorList>
            <person name="Kono N."/>
            <person name="Arakawa K."/>
        </authorList>
    </citation>
    <scope>NUCLEOTIDE SEQUENCE [LARGE SCALE GENOMIC DNA]</scope>
</reference>
<evidence type="ECO:0000313" key="4">
    <source>
        <dbReference type="Proteomes" id="UP001054945"/>
    </source>
</evidence>